<dbReference type="AlphaFoldDB" id="A0A1Z8BGF8"/>
<evidence type="ECO:0000313" key="3">
    <source>
        <dbReference type="Proteomes" id="UP000196102"/>
    </source>
</evidence>
<keyword evidence="1" id="KW-0812">Transmembrane</keyword>
<dbReference type="RefSeq" id="WP_303685368.1">
    <property type="nucleotide sequence ID" value="NZ_CAJXYO010000039.1"/>
</dbReference>
<proteinExistence type="predicted"/>
<dbReference type="Pfam" id="PF10825">
    <property type="entry name" value="DUF2752"/>
    <property type="match status" value="1"/>
</dbReference>
<reference evidence="3" key="1">
    <citation type="journal article" date="2017" name="Proc. Natl. Acad. Sci. U.S.A.">
        <title>Simulation of Deepwater Horizon oil plume reveals substrate specialization within a complex community of hydrocarbon-degraders.</title>
        <authorList>
            <person name="Hu P."/>
            <person name="Dubinsky E.A."/>
            <person name="Probst A.J."/>
            <person name="Wang J."/>
            <person name="Sieber C.M.K."/>
            <person name="Tom L.M."/>
            <person name="Gardinali P."/>
            <person name="Banfield J.F."/>
            <person name="Atlas R.M."/>
            <person name="Andersen G.L."/>
        </authorList>
    </citation>
    <scope>NUCLEOTIDE SEQUENCE [LARGE SCALE GENOMIC DNA]</scope>
</reference>
<dbReference type="EMBL" id="MAAX01000007">
    <property type="protein sequence ID" value="OUS21664.1"/>
    <property type="molecule type" value="Genomic_DNA"/>
</dbReference>
<name>A0A1Z8BGF8_9FLAO</name>
<dbReference type="InterPro" id="IPR021215">
    <property type="entry name" value="DUF2752"/>
</dbReference>
<keyword evidence="1" id="KW-0472">Membrane</keyword>
<keyword evidence="1" id="KW-1133">Transmembrane helix</keyword>
<feature type="transmembrane region" description="Helical" evidence="1">
    <location>
        <begin position="77"/>
        <end position="97"/>
    </location>
</feature>
<evidence type="ECO:0008006" key="4">
    <source>
        <dbReference type="Google" id="ProtNLM"/>
    </source>
</evidence>
<accession>A0A1Z8BGF8</accession>
<sequence>MNTLLVDDSWMLPCMSKQLMGMDCPGCGIQRSISFLLQGNIVDSFLMYPGLFPGIFLFVFLIVDWFKDFKHGEQIKLWATILTIGTIVSSYLIKMVIH</sequence>
<comment type="caution">
    <text evidence="2">The sequence shown here is derived from an EMBL/GenBank/DDBJ whole genome shotgun (WGS) entry which is preliminary data.</text>
</comment>
<evidence type="ECO:0000313" key="2">
    <source>
        <dbReference type="EMBL" id="OUS21664.1"/>
    </source>
</evidence>
<protein>
    <recommendedName>
        <fullName evidence="4">DUF2752 domain-containing protein</fullName>
    </recommendedName>
</protein>
<evidence type="ECO:0000256" key="1">
    <source>
        <dbReference type="SAM" id="Phobius"/>
    </source>
</evidence>
<organism evidence="2 3">
    <name type="scientific">Nonlabens dokdonensis</name>
    <dbReference type="NCBI Taxonomy" id="328515"/>
    <lineage>
        <taxon>Bacteria</taxon>
        <taxon>Pseudomonadati</taxon>
        <taxon>Bacteroidota</taxon>
        <taxon>Flavobacteriia</taxon>
        <taxon>Flavobacteriales</taxon>
        <taxon>Flavobacteriaceae</taxon>
        <taxon>Nonlabens</taxon>
    </lineage>
</organism>
<dbReference type="Proteomes" id="UP000196102">
    <property type="component" value="Unassembled WGS sequence"/>
</dbReference>
<feature type="transmembrane region" description="Helical" evidence="1">
    <location>
        <begin position="45"/>
        <end position="65"/>
    </location>
</feature>
<gene>
    <name evidence="2" type="ORF">A9Q93_00285</name>
</gene>